<dbReference type="EMBL" id="JAHLFG010000029">
    <property type="protein sequence ID" value="MBU3826392.1"/>
    <property type="molecule type" value="Genomic_DNA"/>
</dbReference>
<dbReference type="SUPFAM" id="SSF110997">
    <property type="entry name" value="Sporulation related repeat"/>
    <property type="match status" value="1"/>
</dbReference>
<feature type="compositionally biased region" description="Low complexity" evidence="1">
    <location>
        <begin position="45"/>
        <end position="55"/>
    </location>
</feature>
<dbReference type="AlphaFoldDB" id="A0A9E2KNY4"/>
<accession>A0A9E2KNY4</accession>
<evidence type="ECO:0000256" key="2">
    <source>
        <dbReference type="SAM" id="Phobius"/>
    </source>
</evidence>
<protein>
    <submittedName>
        <fullName evidence="4">SPOR domain-containing protein</fullName>
    </submittedName>
</protein>
<keyword evidence="2" id="KW-1133">Transmembrane helix</keyword>
<name>A0A9E2KNY4_9GAMM</name>
<evidence type="ECO:0000259" key="3">
    <source>
        <dbReference type="PROSITE" id="PS51724"/>
    </source>
</evidence>
<reference evidence="4" key="2">
    <citation type="submission" date="2021-04" db="EMBL/GenBank/DDBJ databases">
        <authorList>
            <person name="Gilroy R."/>
        </authorList>
    </citation>
    <scope>NUCLEOTIDE SEQUENCE</scope>
    <source>
        <strain evidence="4">687</strain>
    </source>
</reference>
<feature type="compositionally biased region" description="Polar residues" evidence="1">
    <location>
        <begin position="95"/>
        <end position="104"/>
    </location>
</feature>
<dbReference type="GO" id="GO:0042834">
    <property type="term" value="F:peptidoglycan binding"/>
    <property type="evidence" value="ECO:0007669"/>
    <property type="project" value="InterPro"/>
</dbReference>
<feature type="compositionally biased region" description="Low complexity" evidence="1">
    <location>
        <begin position="84"/>
        <end position="94"/>
    </location>
</feature>
<feature type="domain" description="SPOR" evidence="3">
    <location>
        <begin position="144"/>
        <end position="221"/>
    </location>
</feature>
<comment type="caution">
    <text evidence="4">The sequence shown here is derived from an EMBL/GenBank/DDBJ whole genome shotgun (WGS) entry which is preliminary data.</text>
</comment>
<dbReference type="InterPro" id="IPR036680">
    <property type="entry name" value="SPOR-like_sf"/>
</dbReference>
<keyword evidence="2" id="KW-0812">Transmembrane</keyword>
<proteinExistence type="predicted"/>
<dbReference type="PROSITE" id="PS51724">
    <property type="entry name" value="SPOR"/>
    <property type="match status" value="1"/>
</dbReference>
<dbReference type="Proteomes" id="UP000824150">
    <property type="component" value="Unassembled WGS sequence"/>
</dbReference>
<feature type="compositionally biased region" description="Low complexity" evidence="1">
    <location>
        <begin position="130"/>
        <end position="143"/>
    </location>
</feature>
<keyword evidence="2" id="KW-0472">Membrane</keyword>
<dbReference type="InterPro" id="IPR007730">
    <property type="entry name" value="SPOR-like_dom"/>
</dbReference>
<dbReference type="Pfam" id="PF05036">
    <property type="entry name" value="SPOR"/>
    <property type="match status" value="1"/>
</dbReference>
<evidence type="ECO:0000256" key="1">
    <source>
        <dbReference type="SAM" id="MobiDB-lite"/>
    </source>
</evidence>
<feature type="region of interest" description="Disordered" evidence="1">
    <location>
        <begin position="45"/>
        <end position="143"/>
    </location>
</feature>
<reference evidence="4" key="1">
    <citation type="journal article" date="2021" name="PeerJ">
        <title>Extensive microbial diversity within the chicken gut microbiome revealed by metagenomics and culture.</title>
        <authorList>
            <person name="Gilroy R."/>
            <person name="Ravi A."/>
            <person name="Getino M."/>
            <person name="Pursley I."/>
            <person name="Horton D.L."/>
            <person name="Alikhan N.F."/>
            <person name="Baker D."/>
            <person name="Gharbi K."/>
            <person name="Hall N."/>
            <person name="Watson M."/>
            <person name="Adriaenssens E.M."/>
            <person name="Foster-Nyarko E."/>
            <person name="Jarju S."/>
            <person name="Secka A."/>
            <person name="Antonio M."/>
            <person name="Oren A."/>
            <person name="Chaudhuri R.R."/>
            <person name="La Ragione R."/>
            <person name="Hildebrand F."/>
            <person name="Pallen M.J."/>
        </authorList>
    </citation>
    <scope>NUCLEOTIDE SEQUENCE</scope>
    <source>
        <strain evidence="4">687</strain>
    </source>
</reference>
<sequence>MKKVGSKVQFKLATRQKKILLLAAMMAIVVIFVSFLLSLSEEQPSSQSTPAAQASGELTPATAVQQPAAERYDYVNMLNEPESSSDSTAGQSGSLTPPSGQSAPAVSDDPFATLKPESNVSPSPAPAVPATPTDTTVTPPATDTPTAAQAILYCDSFGSAQEAESRKAMIAFQGISSQVKEQEGKIVLAVGPFKDRDAARSAFATLADKGLVTQCSLTDLP</sequence>
<evidence type="ECO:0000313" key="4">
    <source>
        <dbReference type="EMBL" id="MBU3826392.1"/>
    </source>
</evidence>
<organism evidence="4 5">
    <name type="scientific">Candidatus Anaerobiospirillum merdipullorum</name>
    <dbReference type="NCBI Taxonomy" id="2838450"/>
    <lineage>
        <taxon>Bacteria</taxon>
        <taxon>Pseudomonadati</taxon>
        <taxon>Pseudomonadota</taxon>
        <taxon>Gammaproteobacteria</taxon>
        <taxon>Aeromonadales</taxon>
        <taxon>Succinivibrionaceae</taxon>
        <taxon>Anaerobiospirillum</taxon>
    </lineage>
</organism>
<evidence type="ECO:0000313" key="5">
    <source>
        <dbReference type="Proteomes" id="UP000824150"/>
    </source>
</evidence>
<feature type="transmembrane region" description="Helical" evidence="2">
    <location>
        <begin position="20"/>
        <end position="39"/>
    </location>
</feature>
<dbReference type="Gene3D" id="3.30.70.1070">
    <property type="entry name" value="Sporulation related repeat"/>
    <property type="match status" value="1"/>
</dbReference>
<gene>
    <name evidence="4" type="ORF">IAA31_02750</name>
</gene>